<organism evidence="1 2">
    <name type="scientific">Streptomyces amakusaensis</name>
    <dbReference type="NCBI Taxonomy" id="67271"/>
    <lineage>
        <taxon>Bacteria</taxon>
        <taxon>Bacillati</taxon>
        <taxon>Actinomycetota</taxon>
        <taxon>Actinomycetes</taxon>
        <taxon>Kitasatosporales</taxon>
        <taxon>Streptomycetaceae</taxon>
        <taxon>Streptomyces</taxon>
    </lineage>
</organism>
<gene>
    <name evidence="1" type="ORF">ACFPRH_23925</name>
</gene>
<accession>A0ABW0APD9</accession>
<reference evidence="2" key="1">
    <citation type="journal article" date="2019" name="Int. J. Syst. Evol. Microbiol.">
        <title>The Global Catalogue of Microorganisms (GCM) 10K type strain sequencing project: providing services to taxonomists for standard genome sequencing and annotation.</title>
        <authorList>
            <consortium name="The Broad Institute Genomics Platform"/>
            <consortium name="The Broad Institute Genome Sequencing Center for Infectious Disease"/>
            <person name="Wu L."/>
            <person name="Ma J."/>
        </authorList>
    </citation>
    <scope>NUCLEOTIDE SEQUENCE [LARGE SCALE GENOMIC DNA]</scope>
    <source>
        <strain evidence="2">PCU 266</strain>
    </source>
</reference>
<dbReference type="Gene3D" id="3.30.930.10">
    <property type="entry name" value="Bira Bifunctional Protein, Domain 2"/>
    <property type="match status" value="1"/>
</dbReference>
<comment type="caution">
    <text evidence="1">The sequence shown here is derived from an EMBL/GenBank/DDBJ whole genome shotgun (WGS) entry which is preliminary data.</text>
</comment>
<evidence type="ECO:0000313" key="2">
    <source>
        <dbReference type="Proteomes" id="UP001596160"/>
    </source>
</evidence>
<dbReference type="InterPro" id="IPR045864">
    <property type="entry name" value="aa-tRNA-synth_II/BPL/LPL"/>
</dbReference>
<proteinExistence type="predicted"/>
<dbReference type="EMBL" id="JBHSKP010000017">
    <property type="protein sequence ID" value="MFC5154791.1"/>
    <property type="molecule type" value="Genomic_DNA"/>
</dbReference>
<dbReference type="RefSeq" id="WP_344482131.1">
    <property type="nucleotide sequence ID" value="NZ_BAAASB010000017.1"/>
</dbReference>
<name>A0ABW0APD9_9ACTN</name>
<evidence type="ECO:0008006" key="3">
    <source>
        <dbReference type="Google" id="ProtNLM"/>
    </source>
</evidence>
<protein>
    <recommendedName>
        <fullName evidence="3">Seryl-tRNA synthetase</fullName>
    </recommendedName>
</protein>
<dbReference type="SUPFAM" id="SSF55681">
    <property type="entry name" value="Class II aaRS and biotin synthetases"/>
    <property type="match status" value="1"/>
</dbReference>
<sequence length="303" mass="33299">MSTVDERTVSPGTVTGVDGEFDTDGAVRILGPDQTELLKELDRIFAGWGVAAGAREICPPPVFPVSDLAKFDVYKNFPHLTFVAGPLNTDHAADILTGGARVEPAVMNDARFGLPHATCYGAYLYYEGRRLESDTLVTLVNRCFRNETRYNGLRRLLSFQMREVVALGGFEHTQRLLEEFSGRIEKFSDALGLGLEKEAATDPFFESGGARALLQKLSPVKYEFHRGGLAIASVNTHRNFFGERCGITLAEQDEQDEQAQQAHAFTSCVAFGLERWLAVLDEVYEGDTRAALAAVRTAAQQVS</sequence>
<evidence type="ECO:0000313" key="1">
    <source>
        <dbReference type="EMBL" id="MFC5154791.1"/>
    </source>
</evidence>
<dbReference type="Proteomes" id="UP001596160">
    <property type="component" value="Unassembled WGS sequence"/>
</dbReference>
<keyword evidence="2" id="KW-1185">Reference proteome</keyword>